<reference evidence="2 3" key="1">
    <citation type="journal article" date="2020" name="Nature">
        <title>Six reference-quality genomes reveal evolution of bat adaptations.</title>
        <authorList>
            <person name="Jebb D."/>
            <person name="Huang Z."/>
            <person name="Pippel M."/>
            <person name="Hughes G.M."/>
            <person name="Lavrichenko K."/>
            <person name="Devanna P."/>
            <person name="Winkler S."/>
            <person name="Jermiin L.S."/>
            <person name="Skirmuntt E.C."/>
            <person name="Katzourakis A."/>
            <person name="Burkitt-Gray L."/>
            <person name="Ray D.A."/>
            <person name="Sullivan K.A.M."/>
            <person name="Roscito J.G."/>
            <person name="Kirilenko B.M."/>
            <person name="Davalos L.M."/>
            <person name="Corthals A.P."/>
            <person name="Power M.L."/>
            <person name="Jones G."/>
            <person name="Ransome R.D."/>
            <person name="Dechmann D.K.N."/>
            <person name="Locatelli A.G."/>
            <person name="Puechmaille S.J."/>
            <person name="Fedrigo O."/>
            <person name="Jarvis E.D."/>
            <person name="Hiller M."/>
            <person name="Vernes S.C."/>
            <person name="Myers E.W."/>
            <person name="Teeling E.C."/>
        </authorList>
    </citation>
    <scope>NUCLEOTIDE SEQUENCE [LARGE SCALE GENOMIC DNA]</scope>
    <source>
        <strain evidence="2">Bat1K_MPI-CBG_1</strain>
    </source>
</reference>
<dbReference type="EMBL" id="JABVXQ010000003">
    <property type="protein sequence ID" value="KAF6119852.1"/>
    <property type="molecule type" value="Genomic_DNA"/>
</dbReference>
<dbReference type="Proteomes" id="UP000664940">
    <property type="component" value="Unassembled WGS sequence"/>
</dbReference>
<feature type="region of interest" description="Disordered" evidence="1">
    <location>
        <begin position="1"/>
        <end position="22"/>
    </location>
</feature>
<gene>
    <name evidence="2" type="ORF">HJG60_010238</name>
</gene>
<sequence length="128" mass="13356">MWGRGGSGAGENNGGSSIPLDSDPYLGFQAASSALVHNRYPSGSASRSLCTQGSPLPSCAPDGFCTDFTPNLPPTSARRRPEPAPHCLARLLLPVRMNASTSTSWLPDFHSDKSSAGSGCYSDSKLLL</sequence>
<feature type="compositionally biased region" description="Gly residues" evidence="1">
    <location>
        <begin position="1"/>
        <end position="13"/>
    </location>
</feature>
<evidence type="ECO:0000256" key="1">
    <source>
        <dbReference type="SAM" id="MobiDB-lite"/>
    </source>
</evidence>
<proteinExistence type="predicted"/>
<comment type="caution">
    <text evidence="2">The sequence shown here is derived from an EMBL/GenBank/DDBJ whole genome shotgun (WGS) entry which is preliminary data.</text>
</comment>
<accession>A0A834AY06</accession>
<organism evidence="2 3">
    <name type="scientific">Phyllostomus discolor</name>
    <name type="common">pale spear-nosed bat</name>
    <dbReference type="NCBI Taxonomy" id="89673"/>
    <lineage>
        <taxon>Eukaryota</taxon>
        <taxon>Metazoa</taxon>
        <taxon>Chordata</taxon>
        <taxon>Craniata</taxon>
        <taxon>Vertebrata</taxon>
        <taxon>Euteleostomi</taxon>
        <taxon>Mammalia</taxon>
        <taxon>Eutheria</taxon>
        <taxon>Laurasiatheria</taxon>
        <taxon>Chiroptera</taxon>
        <taxon>Yangochiroptera</taxon>
        <taxon>Phyllostomidae</taxon>
        <taxon>Phyllostominae</taxon>
        <taxon>Phyllostomus</taxon>
    </lineage>
</organism>
<protein>
    <submittedName>
        <fullName evidence="2">Uncharacterized protein</fullName>
    </submittedName>
</protein>
<evidence type="ECO:0000313" key="3">
    <source>
        <dbReference type="Proteomes" id="UP000664940"/>
    </source>
</evidence>
<evidence type="ECO:0000313" key="2">
    <source>
        <dbReference type="EMBL" id="KAF6119852.1"/>
    </source>
</evidence>
<dbReference type="AlphaFoldDB" id="A0A834AY06"/>
<name>A0A834AY06_9CHIR</name>